<accession>G6AYR0</accession>
<protein>
    <recommendedName>
        <fullName evidence="4">Tetratricopeptide repeat protein</fullName>
    </recommendedName>
</protein>
<comment type="caution">
    <text evidence="2">The sequence shown here is derived from an EMBL/GenBank/DDBJ whole genome shotgun (WGS) entry which is preliminary data.</text>
</comment>
<dbReference type="HOGENOM" id="CLU_043019_2_0_10"/>
<evidence type="ECO:0000256" key="1">
    <source>
        <dbReference type="SAM" id="SignalP"/>
    </source>
</evidence>
<reference evidence="2 3" key="1">
    <citation type="submission" date="2011-08" db="EMBL/GenBank/DDBJ databases">
        <authorList>
            <person name="Weinstock G."/>
            <person name="Sodergren E."/>
            <person name="Clifton S."/>
            <person name="Fulton L."/>
            <person name="Fulton B."/>
            <person name="Courtney L."/>
            <person name="Fronick C."/>
            <person name="Harrison M."/>
            <person name="Strong C."/>
            <person name="Farmer C."/>
            <person name="Delahaunty K."/>
            <person name="Markovic C."/>
            <person name="Hall O."/>
            <person name="Minx P."/>
            <person name="Tomlinson C."/>
            <person name="Mitreva M."/>
            <person name="Hou S."/>
            <person name="Chen J."/>
            <person name="Wollam A."/>
            <person name="Pepin K.H."/>
            <person name="Johnson M."/>
            <person name="Bhonagiri V."/>
            <person name="Zhang X."/>
            <person name="Suruliraj S."/>
            <person name="Warren W."/>
            <person name="Chinwalla A."/>
            <person name="Mardis E.R."/>
            <person name="Wilson R.K."/>
        </authorList>
    </citation>
    <scope>NUCLEOTIDE SEQUENCE [LARGE SCALE GENOMIC DNA]</scope>
    <source>
        <strain evidence="2 3">DSM 18206</strain>
    </source>
</reference>
<dbReference type="InterPro" id="IPR011990">
    <property type="entry name" value="TPR-like_helical_dom_sf"/>
</dbReference>
<dbReference type="AlphaFoldDB" id="G6AYR0"/>
<name>G6AYR0_9BACT</name>
<keyword evidence="1" id="KW-0732">Signal</keyword>
<dbReference type="SUPFAM" id="SSF48452">
    <property type="entry name" value="TPR-like"/>
    <property type="match status" value="1"/>
</dbReference>
<dbReference type="Gene3D" id="1.25.40.10">
    <property type="entry name" value="Tetratricopeptide repeat domain"/>
    <property type="match status" value="1"/>
</dbReference>
<feature type="chain" id="PRO_5003485449" description="Tetratricopeptide repeat protein" evidence="1">
    <location>
        <begin position="42"/>
        <end position="422"/>
    </location>
</feature>
<dbReference type="Proteomes" id="UP000004407">
    <property type="component" value="Unassembled WGS sequence"/>
</dbReference>
<dbReference type="eggNOG" id="COG0457">
    <property type="taxonomic scope" value="Bacteria"/>
</dbReference>
<evidence type="ECO:0000313" key="2">
    <source>
        <dbReference type="EMBL" id="EHJ39064.1"/>
    </source>
</evidence>
<dbReference type="EMBL" id="AFZZ01000157">
    <property type="protein sequence ID" value="EHJ39064.1"/>
    <property type="molecule type" value="Genomic_DNA"/>
</dbReference>
<evidence type="ECO:0008006" key="4">
    <source>
        <dbReference type="Google" id="ProtNLM"/>
    </source>
</evidence>
<gene>
    <name evidence="2" type="ORF">HMPREF0673_01770</name>
</gene>
<sequence>MRHVPLSIYYKVGHAVDCNRDKMFRKLFLVTLLVFATFASATTQKKEMAQAKAAIKAGKAVETEASMRTLLANPDNRSNEKIWLVLFDAVKKQYEDVNEQMYLKQSTDTAKLFEAAYRMFGVLEGLDSVDAQPNENGRVQLKYRRKNAEYLDAYRKNLYTGGSFFLNKQNYQRAFTLFSAYIDCAEQPLFQSYDYTTKDKRLPSAAFYALYSGYRANDHVATLRYKDLAEADTARLQLTLQYVADTYRAQGDTIGYVSTLEKGFDKNPVSEYFFPHLFDYRFQRGDTTQALTLCNRSLAINAKSKVAMLAKSAVLLTMQRYDECVQLCDAIIALDDSLADAYLNAGLAYFNQAVKIDNAPKHTRAERAKMLEFYRNSLKYMQTYRKLAPTRKDLWAMPLYTIYLNLNMGKEFVEMDAIIKSL</sequence>
<dbReference type="PATRIC" id="fig|1002367.3.peg.1432"/>
<proteinExistence type="predicted"/>
<feature type="signal peptide" evidence="1">
    <location>
        <begin position="1"/>
        <end position="41"/>
    </location>
</feature>
<organism evidence="2 3">
    <name type="scientific">Leyella stercorea DSM 18206</name>
    <dbReference type="NCBI Taxonomy" id="1002367"/>
    <lineage>
        <taxon>Bacteria</taxon>
        <taxon>Pseudomonadati</taxon>
        <taxon>Bacteroidota</taxon>
        <taxon>Bacteroidia</taxon>
        <taxon>Bacteroidales</taxon>
        <taxon>Prevotellaceae</taxon>
        <taxon>Leyella</taxon>
    </lineage>
</organism>
<evidence type="ECO:0000313" key="3">
    <source>
        <dbReference type="Proteomes" id="UP000004407"/>
    </source>
</evidence>